<dbReference type="InterPro" id="IPR012910">
    <property type="entry name" value="Plug_dom"/>
</dbReference>
<dbReference type="InterPro" id="IPR036942">
    <property type="entry name" value="Beta-barrel_TonB_sf"/>
</dbReference>
<dbReference type="SUPFAM" id="SSF56935">
    <property type="entry name" value="Porins"/>
    <property type="match status" value="1"/>
</dbReference>
<evidence type="ECO:0000313" key="11">
    <source>
        <dbReference type="Proteomes" id="UP001220610"/>
    </source>
</evidence>
<reference evidence="10" key="1">
    <citation type="submission" date="2023-03" db="EMBL/GenBank/DDBJ databases">
        <title>Andean soil-derived lignocellulolytic bacterial consortium as a source of novel taxa and putative plastic-active enzymes.</title>
        <authorList>
            <person name="Diaz-Garcia L."/>
            <person name="Chuvochina M."/>
            <person name="Feuerriegel G."/>
            <person name="Bunk B."/>
            <person name="Sproer C."/>
            <person name="Streit W.R."/>
            <person name="Rodriguez L.M."/>
            <person name="Overmann J."/>
            <person name="Jimenez D.J."/>
        </authorList>
    </citation>
    <scope>NUCLEOTIDE SEQUENCE</scope>
    <source>
        <strain evidence="10">MAG 7</strain>
    </source>
</reference>
<evidence type="ECO:0000256" key="2">
    <source>
        <dbReference type="ARBA" id="ARBA00022448"/>
    </source>
</evidence>
<keyword evidence="10" id="KW-0675">Receptor</keyword>
<dbReference type="InterPro" id="IPR037066">
    <property type="entry name" value="Plug_dom_sf"/>
</dbReference>
<accession>A0AAJ6BH39</accession>
<evidence type="ECO:0000256" key="6">
    <source>
        <dbReference type="ARBA" id="ARBA00023237"/>
    </source>
</evidence>
<proteinExistence type="inferred from homology"/>
<evidence type="ECO:0000259" key="9">
    <source>
        <dbReference type="Pfam" id="PF14905"/>
    </source>
</evidence>
<name>A0AAJ6BH39_9BACT</name>
<dbReference type="EMBL" id="CP119311">
    <property type="protein sequence ID" value="WEK34791.1"/>
    <property type="molecule type" value="Genomic_DNA"/>
</dbReference>
<dbReference type="InterPro" id="IPR041700">
    <property type="entry name" value="OMP_b-brl_3"/>
</dbReference>
<keyword evidence="3 7" id="KW-1134">Transmembrane beta strand</keyword>
<evidence type="ECO:0000256" key="4">
    <source>
        <dbReference type="ARBA" id="ARBA00022692"/>
    </source>
</evidence>
<feature type="domain" description="Outer membrane protein beta-barrel" evidence="9">
    <location>
        <begin position="303"/>
        <end position="735"/>
    </location>
</feature>
<feature type="domain" description="TonB-dependent receptor plug" evidence="8">
    <location>
        <begin position="79"/>
        <end position="148"/>
    </location>
</feature>
<evidence type="ECO:0000256" key="5">
    <source>
        <dbReference type="ARBA" id="ARBA00023136"/>
    </source>
</evidence>
<dbReference type="InterPro" id="IPR039426">
    <property type="entry name" value="TonB-dep_rcpt-like"/>
</dbReference>
<comment type="similarity">
    <text evidence="7">Belongs to the TonB-dependent receptor family.</text>
</comment>
<dbReference type="PANTHER" id="PTHR40980:SF4">
    <property type="entry name" value="TONB-DEPENDENT RECEPTOR-LIKE BETA-BARREL DOMAIN-CONTAINING PROTEIN"/>
    <property type="match status" value="1"/>
</dbReference>
<dbReference type="Gene3D" id="2.170.130.10">
    <property type="entry name" value="TonB-dependent receptor, plug domain"/>
    <property type="match status" value="1"/>
</dbReference>
<dbReference type="PANTHER" id="PTHR40980">
    <property type="entry name" value="PLUG DOMAIN-CONTAINING PROTEIN"/>
    <property type="match status" value="1"/>
</dbReference>
<keyword evidence="5 7" id="KW-0472">Membrane</keyword>
<dbReference type="GO" id="GO:0009279">
    <property type="term" value="C:cell outer membrane"/>
    <property type="evidence" value="ECO:0007669"/>
    <property type="project" value="UniProtKB-SubCell"/>
</dbReference>
<dbReference type="PROSITE" id="PS52016">
    <property type="entry name" value="TONB_DEPENDENT_REC_3"/>
    <property type="match status" value="1"/>
</dbReference>
<dbReference type="Gene3D" id="2.40.170.20">
    <property type="entry name" value="TonB-dependent receptor, beta-barrel domain"/>
    <property type="match status" value="1"/>
</dbReference>
<evidence type="ECO:0000313" key="10">
    <source>
        <dbReference type="EMBL" id="WEK34791.1"/>
    </source>
</evidence>
<keyword evidence="2 7" id="KW-0813">Transport</keyword>
<dbReference type="Pfam" id="PF14905">
    <property type="entry name" value="OMP_b-brl_3"/>
    <property type="match status" value="1"/>
</dbReference>
<dbReference type="AlphaFoldDB" id="A0AAJ6BH39"/>
<keyword evidence="6 7" id="KW-0998">Cell outer membrane</keyword>
<dbReference type="Pfam" id="PF07715">
    <property type="entry name" value="Plug"/>
    <property type="match status" value="1"/>
</dbReference>
<dbReference type="Proteomes" id="UP001220610">
    <property type="component" value="Chromosome"/>
</dbReference>
<sequence length="759" mass="85826">MIPSAWRSPPSVFSRSPRFIRFTARPGEGPTEQDLGNIKLEQDAQTLSAVTVVGQKPALQMGIDRKTFDVEKSLVATGGSAIDVMKNIPSVSVDVDGNVVLRNQSPQIFVDGRPTILTLDQISANDIERIELITNPSARFDAASVGGVINIILKKNRKLGLNGMASVGAGAPGILNGNLNLNLRQDKFNFFVSGNYNRQGGIAKGESFRQNILNGVKQDWFNQQSEADSRRRFASVRFGADYFLDNRNTLSITQGFTNGQFRTDEDQDQAYYTAAGVLDRTGDRTSNNRSRFDRANTQLIYKHKFAEPGKELNADINYSWGNGNNNTNILNRYFNPDGSSNAPDNIVRNQGSDDNNQLTIQVDFTDPRGENAKLETGVRTYLNEQTSLFNSYSRLSGVEVKLPLSNHYNYREMVNAAYVTYTDKIGGIGYQLGLRAEHSKFDGTLIDSAMKFGYEYPSDFGNLFNALFPSVFLSKEVGDGNELQLNYTRRIRRPNFWQLNPFVDINDPLNLRQGNPALKPEFTNSFEFNYNKTYGTGSFLGVVYYRYSTDEITQYSDTITAAKYEQLNNAAVDPNAILNTFINANSEQQWGAELTLQQKIGSQFDLTPTFNLQYMKVKANVNNLDLSNEGFNWETKLTLNYRLASTSPVFNKLAFQLISEYESPEVIPQGKRKARYNTDVAVKKDFLKDNKASITFNVNDVFNHRRWGTIYDTETFYQDSYRRRNVRNFRITFAYKFGKTDFALFRKQRSEGGGREEEM</sequence>
<evidence type="ECO:0000256" key="1">
    <source>
        <dbReference type="ARBA" id="ARBA00004571"/>
    </source>
</evidence>
<gene>
    <name evidence="10" type="ORF">P0Y53_20075</name>
</gene>
<protein>
    <submittedName>
        <fullName evidence="10">TonB-dependent receptor</fullName>
    </submittedName>
</protein>
<evidence type="ECO:0000256" key="7">
    <source>
        <dbReference type="PROSITE-ProRule" id="PRU01360"/>
    </source>
</evidence>
<evidence type="ECO:0000256" key="3">
    <source>
        <dbReference type="ARBA" id="ARBA00022452"/>
    </source>
</evidence>
<organism evidence="10 11">
    <name type="scientific">Candidatus Pseudobacter hemicellulosilyticus</name>
    <dbReference type="NCBI Taxonomy" id="3121375"/>
    <lineage>
        <taxon>Bacteria</taxon>
        <taxon>Pseudomonadati</taxon>
        <taxon>Bacteroidota</taxon>
        <taxon>Chitinophagia</taxon>
        <taxon>Chitinophagales</taxon>
        <taxon>Chitinophagaceae</taxon>
        <taxon>Pseudobacter</taxon>
    </lineage>
</organism>
<evidence type="ECO:0000259" key="8">
    <source>
        <dbReference type="Pfam" id="PF07715"/>
    </source>
</evidence>
<comment type="subcellular location">
    <subcellularLocation>
        <location evidence="1 7">Cell outer membrane</location>
        <topology evidence="1 7">Multi-pass membrane protein</topology>
    </subcellularLocation>
</comment>
<keyword evidence="4 7" id="KW-0812">Transmembrane</keyword>